<feature type="compositionally biased region" description="Basic residues" evidence="1">
    <location>
        <begin position="50"/>
        <end position="60"/>
    </location>
</feature>
<sequence>MSLFRLASNPRGKIKQIHKNRLKLYFHSGRSLETIIEEDELELNEQNPVIHKRQNKKKIKKQETSSESSFSSNEPTIDNKKYINSGDNKSQSDLSSDNNKEKGHINSLRRSLRNNKPPKRLTYMKK</sequence>
<feature type="compositionally biased region" description="Polar residues" evidence="1">
    <location>
        <begin position="85"/>
        <end position="97"/>
    </location>
</feature>
<evidence type="ECO:0000256" key="1">
    <source>
        <dbReference type="SAM" id="MobiDB-lite"/>
    </source>
</evidence>
<gene>
    <name evidence="2" type="ORF">OXX778_LOCUS11437</name>
</gene>
<dbReference type="EMBL" id="CAJNOC010001939">
    <property type="protein sequence ID" value="CAF0901839.1"/>
    <property type="molecule type" value="Genomic_DNA"/>
</dbReference>
<keyword evidence="3" id="KW-1185">Reference proteome</keyword>
<accession>A0A813ZQN1</accession>
<feature type="region of interest" description="Disordered" evidence="1">
    <location>
        <begin position="48"/>
        <end position="126"/>
    </location>
</feature>
<feature type="compositionally biased region" description="Basic residues" evidence="1">
    <location>
        <begin position="110"/>
        <end position="126"/>
    </location>
</feature>
<evidence type="ECO:0000313" key="2">
    <source>
        <dbReference type="EMBL" id="CAF0901839.1"/>
    </source>
</evidence>
<proteinExistence type="predicted"/>
<evidence type="ECO:0000313" key="3">
    <source>
        <dbReference type="Proteomes" id="UP000663879"/>
    </source>
</evidence>
<name>A0A813ZQN1_9BILA</name>
<dbReference type="Proteomes" id="UP000663879">
    <property type="component" value="Unassembled WGS sequence"/>
</dbReference>
<organism evidence="2 3">
    <name type="scientific">Brachionus calyciflorus</name>
    <dbReference type="NCBI Taxonomy" id="104777"/>
    <lineage>
        <taxon>Eukaryota</taxon>
        <taxon>Metazoa</taxon>
        <taxon>Spiralia</taxon>
        <taxon>Gnathifera</taxon>
        <taxon>Rotifera</taxon>
        <taxon>Eurotatoria</taxon>
        <taxon>Monogononta</taxon>
        <taxon>Pseudotrocha</taxon>
        <taxon>Ploima</taxon>
        <taxon>Brachionidae</taxon>
        <taxon>Brachionus</taxon>
    </lineage>
</organism>
<protein>
    <submittedName>
        <fullName evidence="2">Uncharacterized protein</fullName>
    </submittedName>
</protein>
<dbReference type="AlphaFoldDB" id="A0A813ZQN1"/>
<reference evidence="2" key="1">
    <citation type="submission" date="2021-02" db="EMBL/GenBank/DDBJ databases">
        <authorList>
            <person name="Nowell W R."/>
        </authorList>
    </citation>
    <scope>NUCLEOTIDE SEQUENCE</scope>
    <source>
        <strain evidence="2">Ploen Becks lab</strain>
    </source>
</reference>
<comment type="caution">
    <text evidence="2">The sequence shown here is derived from an EMBL/GenBank/DDBJ whole genome shotgun (WGS) entry which is preliminary data.</text>
</comment>